<dbReference type="PANTHER" id="PTHR11070:SF30">
    <property type="entry name" value="F-BOX DNA HELICASE 1"/>
    <property type="match status" value="1"/>
</dbReference>
<evidence type="ECO:0000256" key="2">
    <source>
        <dbReference type="ARBA" id="ARBA00022801"/>
    </source>
</evidence>
<dbReference type="HOGENOM" id="CLU_023291_2_0_9"/>
<evidence type="ECO:0000256" key="5">
    <source>
        <dbReference type="PROSITE-ProRule" id="PRU00560"/>
    </source>
</evidence>
<dbReference type="Proteomes" id="UP000000272">
    <property type="component" value="Chromosome"/>
</dbReference>
<dbReference type="InterPro" id="IPR014016">
    <property type="entry name" value="UvrD-like_ATP-bd"/>
</dbReference>
<evidence type="ECO:0000313" key="7">
    <source>
        <dbReference type="EMBL" id="ADL08676.1"/>
    </source>
</evidence>
<keyword evidence="3 5" id="KW-0347">Helicase</keyword>
<dbReference type="OrthoDB" id="9787585at2"/>
<gene>
    <name evidence="7" type="ordered locus">Toce_1949</name>
</gene>
<evidence type="ECO:0000256" key="4">
    <source>
        <dbReference type="ARBA" id="ARBA00022840"/>
    </source>
</evidence>
<reference evidence="7 8" key="1">
    <citation type="journal article" date="2010" name="Stand. Genomic Sci.">
        <title>Complete genome sequence of Thermosediminibacter oceani type strain (JW/IW-1228P).</title>
        <authorList>
            <person name="Pitluck S."/>
            <person name="Yasawong M."/>
            <person name="Munk C."/>
            <person name="Nolan M."/>
            <person name="Lapidus A."/>
            <person name="Lucas S."/>
            <person name="Glavina Del Rio T."/>
            <person name="Tice H."/>
            <person name="Cheng J.F."/>
            <person name="Bruce D."/>
            <person name="Detter C."/>
            <person name="Tapia R."/>
            <person name="Han C."/>
            <person name="Goodwin L."/>
            <person name="Liolios K."/>
            <person name="Ivanova N."/>
            <person name="Mavromatis K."/>
            <person name="Mikhailova N."/>
            <person name="Pati A."/>
            <person name="Chen A."/>
            <person name="Palaniappan K."/>
            <person name="Land M."/>
            <person name="Hauser L."/>
            <person name="Chang Y.J."/>
            <person name="Jeffries C.D."/>
            <person name="Rohde M."/>
            <person name="Spring S."/>
            <person name="Sikorski J."/>
            <person name="Goker M."/>
            <person name="Woyke T."/>
            <person name="Bristow J."/>
            <person name="Eisen J.A."/>
            <person name="Markowitz V."/>
            <person name="Hugenholtz P."/>
            <person name="Kyrpides N.C."/>
            <person name="Klenk H.P."/>
        </authorList>
    </citation>
    <scope>NUCLEOTIDE SEQUENCE [LARGE SCALE GENOMIC DNA]</scope>
    <source>
        <strain evidence="8">ATCC BAA-1034 / DSM 16646 / JW/IW-1228P</strain>
    </source>
</reference>
<evidence type="ECO:0000313" key="8">
    <source>
        <dbReference type="Proteomes" id="UP000000272"/>
    </source>
</evidence>
<sequence>MSLFNSYERFKEKLRTKKEDELLRKLIPSQTKLYHKVYGEGIFVSLERKYFRGSEEKYINVKFKGEKEIKTFAFPDAIGKHLFMEKTAGIIPEEKIIPDMKAKFFNKQHSSVKPTEEQKRVLEALGGLDRISINAFAGTGKTTTLELIVDRYRDKKLLLMAFNKAIAEELRERLKGFGNVDIYTTHALAYNYVKEELNIGHLKDERELTQFIKEYYDNIDYPLAAFLRKLLIAYCRSSAREINERVVNSLINGDKELWIYHRFALNNVKVSDLAEKLQEIYNAALINDMFVHELYLKYFQINIDRFLRRFKGYYGVLLDEAQDTNPVTFDIFMHIPAKKKVIVGDKHQNIYSWRGTRNYLTHKDFEIFYLTETFRFGEEIAAKANRILRDYKGETNFIKPKKAVARKSNGKTAFITRTNSRIIKLVEEFPSNEEIKFLRQLDDIFLPAVYAREIINYYKYGKFLGYVKLPEYFLALIQNFEKINDFIKYCSTFDKDISMALQIAERYDIDEIKRKAEALCSKNADIVFATAHTTKGLEFDKIVVEDDFPCLQNFIEEYAKIDGKDIGEIMEKIKKDDPNYADLINEINLQYVAVTRAILDVKIKENDTFNKYDKYDLKPRVKSSNKYKTKSRIMSSRMMSLCIRCEKYGNCPGQVESEGTWNRPRYHCPWGYQPKEIVKFGEE</sequence>
<dbReference type="Pfam" id="PF00580">
    <property type="entry name" value="UvrD-helicase"/>
    <property type="match status" value="1"/>
</dbReference>
<dbReference type="GO" id="GO:0043138">
    <property type="term" value="F:3'-5' DNA helicase activity"/>
    <property type="evidence" value="ECO:0007669"/>
    <property type="project" value="TreeGrafter"/>
</dbReference>
<dbReference type="AlphaFoldDB" id="D9RZP9"/>
<keyword evidence="1 5" id="KW-0547">Nucleotide-binding</keyword>
<dbReference type="InterPro" id="IPR027417">
    <property type="entry name" value="P-loop_NTPase"/>
</dbReference>
<evidence type="ECO:0000259" key="6">
    <source>
        <dbReference type="PROSITE" id="PS51198"/>
    </source>
</evidence>
<keyword evidence="4 5" id="KW-0067">ATP-binding</keyword>
<evidence type="ECO:0000256" key="1">
    <source>
        <dbReference type="ARBA" id="ARBA00022741"/>
    </source>
</evidence>
<evidence type="ECO:0000256" key="3">
    <source>
        <dbReference type="ARBA" id="ARBA00022806"/>
    </source>
</evidence>
<organism evidence="7 8">
    <name type="scientific">Thermosediminibacter oceani (strain ATCC BAA-1034 / DSM 16646 / JW/IW-1228P)</name>
    <dbReference type="NCBI Taxonomy" id="555079"/>
    <lineage>
        <taxon>Bacteria</taxon>
        <taxon>Bacillati</taxon>
        <taxon>Bacillota</taxon>
        <taxon>Clostridia</taxon>
        <taxon>Thermosediminibacterales</taxon>
        <taxon>Thermosediminibacteraceae</taxon>
        <taxon>Thermosediminibacter</taxon>
    </lineage>
</organism>
<dbReference type="eggNOG" id="COG0210">
    <property type="taxonomic scope" value="Bacteria"/>
</dbReference>
<feature type="binding site" evidence="5">
    <location>
        <begin position="135"/>
        <end position="142"/>
    </location>
    <ligand>
        <name>ATP</name>
        <dbReference type="ChEBI" id="CHEBI:30616"/>
    </ligand>
</feature>
<dbReference type="GO" id="GO:0031297">
    <property type="term" value="P:replication fork processing"/>
    <property type="evidence" value="ECO:0007669"/>
    <property type="project" value="TreeGrafter"/>
</dbReference>
<dbReference type="InterPro" id="IPR000212">
    <property type="entry name" value="DNA_helicase_UvrD/REP"/>
</dbReference>
<dbReference type="EMBL" id="CP002131">
    <property type="protein sequence ID" value="ADL08676.1"/>
    <property type="molecule type" value="Genomic_DNA"/>
</dbReference>
<dbReference type="GO" id="GO:0005524">
    <property type="term" value="F:ATP binding"/>
    <property type="evidence" value="ECO:0007669"/>
    <property type="project" value="UniProtKB-UniRule"/>
</dbReference>
<feature type="domain" description="UvrD-like helicase ATP-binding" evidence="6">
    <location>
        <begin position="114"/>
        <end position="400"/>
    </location>
</feature>
<keyword evidence="8" id="KW-1185">Reference proteome</keyword>
<dbReference type="GO" id="GO:0003677">
    <property type="term" value="F:DNA binding"/>
    <property type="evidence" value="ECO:0007669"/>
    <property type="project" value="InterPro"/>
</dbReference>
<dbReference type="STRING" id="555079.Toce_1949"/>
<dbReference type="KEGG" id="toc:Toce_1949"/>
<dbReference type="Gene3D" id="3.40.50.300">
    <property type="entry name" value="P-loop containing nucleotide triphosphate hydrolases"/>
    <property type="match status" value="3"/>
</dbReference>
<protein>
    <submittedName>
        <fullName evidence="7">UvrD/REP helicase</fullName>
    </submittedName>
</protein>
<dbReference type="GO" id="GO:0016787">
    <property type="term" value="F:hydrolase activity"/>
    <property type="evidence" value="ECO:0007669"/>
    <property type="project" value="UniProtKB-UniRule"/>
</dbReference>
<accession>D9RZP9</accession>
<keyword evidence="2 5" id="KW-0378">Hydrolase</keyword>
<dbReference type="RefSeq" id="WP_013276696.1">
    <property type="nucleotide sequence ID" value="NC_014377.1"/>
</dbReference>
<dbReference type="GO" id="GO:0000724">
    <property type="term" value="P:double-strand break repair via homologous recombination"/>
    <property type="evidence" value="ECO:0007669"/>
    <property type="project" value="TreeGrafter"/>
</dbReference>
<name>D9RZP9_THEOJ</name>
<dbReference type="PROSITE" id="PS51198">
    <property type="entry name" value="UVRD_HELICASE_ATP_BIND"/>
    <property type="match status" value="1"/>
</dbReference>
<dbReference type="SUPFAM" id="SSF52540">
    <property type="entry name" value="P-loop containing nucleoside triphosphate hydrolases"/>
    <property type="match status" value="1"/>
</dbReference>
<proteinExistence type="predicted"/>
<dbReference type="PANTHER" id="PTHR11070">
    <property type="entry name" value="UVRD / RECB / PCRA DNA HELICASE FAMILY MEMBER"/>
    <property type="match status" value="1"/>
</dbReference>